<sequence length="175" mass="20204">MIPGMIGDFWWPQDGVLVVVWPEFCSIRLLHRLTCRVPRREANRGFAYREDFRRNLRYFAFIAYRGGLSSPPPSTATSPIIQHLEIFLRFSIPGNPGLRFARGFLPRSSFLAYYRSVTIIIIKSTWISRTIKCAHIINDVILADLSSHEGFKSSVRNPIVLYGNDFEEVLRVKLE</sequence>
<protein>
    <submittedName>
        <fullName evidence="1">Uncharacterized protein</fullName>
    </submittedName>
</protein>
<dbReference type="Proteomes" id="UP000326396">
    <property type="component" value="Linkage Group LG12"/>
</dbReference>
<gene>
    <name evidence="1" type="ORF">E3N88_08830</name>
</gene>
<comment type="caution">
    <text evidence="1">The sequence shown here is derived from an EMBL/GenBank/DDBJ whole genome shotgun (WGS) entry which is preliminary data.</text>
</comment>
<dbReference type="EMBL" id="SZYD01000004">
    <property type="protein sequence ID" value="KAD6454124.1"/>
    <property type="molecule type" value="Genomic_DNA"/>
</dbReference>
<keyword evidence="2" id="KW-1185">Reference proteome</keyword>
<accession>A0A5N6PHF0</accession>
<evidence type="ECO:0000313" key="2">
    <source>
        <dbReference type="Proteomes" id="UP000326396"/>
    </source>
</evidence>
<proteinExistence type="predicted"/>
<organism evidence="1 2">
    <name type="scientific">Mikania micrantha</name>
    <name type="common">bitter vine</name>
    <dbReference type="NCBI Taxonomy" id="192012"/>
    <lineage>
        <taxon>Eukaryota</taxon>
        <taxon>Viridiplantae</taxon>
        <taxon>Streptophyta</taxon>
        <taxon>Embryophyta</taxon>
        <taxon>Tracheophyta</taxon>
        <taxon>Spermatophyta</taxon>
        <taxon>Magnoliopsida</taxon>
        <taxon>eudicotyledons</taxon>
        <taxon>Gunneridae</taxon>
        <taxon>Pentapetalae</taxon>
        <taxon>asterids</taxon>
        <taxon>campanulids</taxon>
        <taxon>Asterales</taxon>
        <taxon>Asteraceae</taxon>
        <taxon>Asteroideae</taxon>
        <taxon>Heliantheae alliance</taxon>
        <taxon>Eupatorieae</taxon>
        <taxon>Mikania</taxon>
    </lineage>
</organism>
<name>A0A5N6PHF0_9ASTR</name>
<evidence type="ECO:0000313" key="1">
    <source>
        <dbReference type="EMBL" id="KAD6454124.1"/>
    </source>
</evidence>
<dbReference type="AlphaFoldDB" id="A0A5N6PHF0"/>
<reference evidence="1 2" key="1">
    <citation type="submission" date="2019-05" db="EMBL/GenBank/DDBJ databases">
        <title>Mikania micrantha, genome provides insights into the molecular mechanism of rapid growth.</title>
        <authorList>
            <person name="Liu B."/>
        </authorList>
    </citation>
    <scope>NUCLEOTIDE SEQUENCE [LARGE SCALE GENOMIC DNA]</scope>
    <source>
        <strain evidence="1">NLD-2019</strain>
        <tissue evidence="1">Leaf</tissue>
    </source>
</reference>